<evidence type="ECO:0000313" key="2">
    <source>
        <dbReference type="Proteomes" id="UP000189114"/>
    </source>
</evidence>
<dbReference type="AlphaFoldDB" id="A0A1V3KQ44"/>
<gene>
    <name evidence="1" type="ORF">BKG96_00705</name>
</gene>
<comment type="caution">
    <text evidence="1">The sequence shown here is derived from an EMBL/GenBank/DDBJ whole genome shotgun (WGS) entry which is preliminary data.</text>
</comment>
<organism evidence="1 2">
    <name type="scientific">Rodentibacter caecimuris</name>
    <dbReference type="NCBI Taxonomy" id="1796644"/>
    <lineage>
        <taxon>Bacteria</taxon>
        <taxon>Pseudomonadati</taxon>
        <taxon>Pseudomonadota</taxon>
        <taxon>Gammaproteobacteria</taxon>
        <taxon>Pasteurellales</taxon>
        <taxon>Pasteurellaceae</taxon>
        <taxon>Rodentibacter</taxon>
    </lineage>
</organism>
<protein>
    <submittedName>
        <fullName evidence="1">Uncharacterized protein</fullName>
    </submittedName>
</protein>
<evidence type="ECO:0000313" key="1">
    <source>
        <dbReference type="EMBL" id="OOF79797.1"/>
    </source>
</evidence>
<name>A0A1V3KQ44_9PAST</name>
<reference evidence="2" key="1">
    <citation type="submission" date="2016-10" db="EMBL/GenBank/DDBJ databases">
        <title>Rodentibacter gen. nov. and new species.</title>
        <authorList>
            <person name="Christensen H."/>
        </authorList>
    </citation>
    <scope>NUCLEOTIDE SEQUENCE [LARGE SCALE GENOMIC DNA]</scope>
    <source>
        <strain evidence="2">Ppn152</strain>
    </source>
</reference>
<proteinExistence type="predicted"/>
<dbReference type="EMBL" id="MLAE01000005">
    <property type="protein sequence ID" value="OOF79797.1"/>
    <property type="molecule type" value="Genomic_DNA"/>
</dbReference>
<dbReference type="Proteomes" id="UP000189114">
    <property type="component" value="Unassembled WGS sequence"/>
</dbReference>
<accession>A0A1V3KQ44</accession>
<dbReference type="RefSeq" id="WP_077585994.1">
    <property type="nucleotide sequence ID" value="NZ_CP040863.1"/>
</dbReference>
<dbReference type="GeneID" id="85656629"/>
<accession>A0A9X8VWN5</accession>
<sequence length="76" mass="8718">MKYSGGEKMKLGDCVIWKGSNPIKGIIVCLIDEKVFLDNYDYSYLSSQEGGVMIKFEQIGLVHIQRDDNIDFLERI</sequence>